<feature type="compositionally biased region" description="Polar residues" evidence="1">
    <location>
        <begin position="338"/>
        <end position="357"/>
    </location>
</feature>
<dbReference type="AlphaFoldDB" id="A0A3D8I5R1"/>
<dbReference type="EMBL" id="NXLR01000005">
    <property type="protein sequence ID" value="RDU60094.1"/>
    <property type="molecule type" value="Genomic_DNA"/>
</dbReference>
<evidence type="ECO:0000313" key="4">
    <source>
        <dbReference type="Proteomes" id="UP000256599"/>
    </source>
</evidence>
<gene>
    <name evidence="3" type="ORF">CQA63_03835</name>
</gene>
<feature type="non-terminal residue" evidence="3">
    <location>
        <position position="708"/>
    </location>
</feature>
<reference evidence="3 4" key="1">
    <citation type="submission" date="2018-04" db="EMBL/GenBank/DDBJ databases">
        <title>Novel Campyloabacter and Helicobacter Species and Strains.</title>
        <authorList>
            <person name="Mannion A.J."/>
            <person name="Shen Z."/>
            <person name="Fox J.G."/>
        </authorList>
    </citation>
    <scope>NUCLEOTIDE SEQUENCE [LARGE SCALE GENOMIC DNA]</scope>
    <source>
        <strain evidence="3 4">MIT 98-6070</strain>
    </source>
</reference>
<dbReference type="Gene3D" id="3.40.50.2000">
    <property type="entry name" value="Glycogen Phosphorylase B"/>
    <property type="match status" value="4"/>
</dbReference>
<feature type="compositionally biased region" description="Basic and acidic residues" evidence="1">
    <location>
        <begin position="306"/>
        <end position="317"/>
    </location>
</feature>
<proteinExistence type="predicted"/>
<comment type="caution">
    <text evidence="3">The sequence shown here is derived from an EMBL/GenBank/DDBJ whole genome shotgun (WGS) entry which is preliminary data.</text>
</comment>
<feature type="region of interest" description="Disordered" evidence="1">
    <location>
        <begin position="306"/>
        <end position="404"/>
    </location>
</feature>
<evidence type="ECO:0000313" key="3">
    <source>
        <dbReference type="EMBL" id="RDU60094.1"/>
    </source>
</evidence>
<dbReference type="InterPro" id="IPR028098">
    <property type="entry name" value="Glyco_trans_4-like_N"/>
</dbReference>
<keyword evidence="4" id="KW-1185">Reference proteome</keyword>
<dbReference type="RefSeq" id="WP_115511826.1">
    <property type="nucleotide sequence ID" value="NZ_NXLR01000005.1"/>
</dbReference>
<dbReference type="Pfam" id="PF13477">
    <property type="entry name" value="Glyco_trans_4_2"/>
    <property type="match status" value="1"/>
</dbReference>
<evidence type="ECO:0000256" key="1">
    <source>
        <dbReference type="SAM" id="MobiDB-lite"/>
    </source>
</evidence>
<protein>
    <recommendedName>
        <fullName evidence="2">Glycosyltransferase subfamily 4-like N-terminal domain-containing protein</fullName>
    </recommendedName>
</protein>
<feature type="compositionally biased region" description="Polar residues" evidence="1">
    <location>
        <begin position="257"/>
        <end position="266"/>
    </location>
</feature>
<accession>A0A3D8I5R1</accession>
<feature type="domain" description="Glycosyltransferase subfamily 4-like N-terminal" evidence="2">
    <location>
        <begin position="417"/>
        <end position="560"/>
    </location>
</feature>
<dbReference type="PANTHER" id="PTHR12526:SF638">
    <property type="entry name" value="SPORE COAT PROTEIN SA"/>
    <property type="match status" value="1"/>
</dbReference>
<evidence type="ECO:0000259" key="2">
    <source>
        <dbReference type="Pfam" id="PF13477"/>
    </source>
</evidence>
<sequence length="708" mass="79734">MKRRKFYLLGACDVPNPSSISKAQIDIWEKAGIVHYLGQVEDVREFIASACCVVLPSFYKEGVPRSLLEAMAMGKPIITTNIAGARECVAPPLKAYKNLLVGQNGILIPPKDTQSLTNAICLLTKARIREMGKRGRIYALKHFHIKHTITQYIQAIQECTLPAPYCEHKESSLESPKTPLVYHSEHCEETQPELLATPLLCHHERSEESLPESLVAKRDSSVVSLPQNDKITTFTRNPKSNASQKTHRDSSPLAGVQNDNESNPQDKITLQRKLVCHSELSQESEESLLSTKDSLKESLENLPLCHHEPSIKGEELLSKTPKSTTSDSDRDSSGFTSPQNDNGIESARNPSSNSSLRTRYDKLTTFTRNPKSNSSVVYAPARADNNPTHTTFNHSQENSNSHSKHYEKSLQICKPTIAFVSNTAQAMYNFRLQVLRALSKDFHIAIIAPFDESKEKLQKEGFSIYHLPLNARSLNPFKDMRTLYSLHKLLNTLQPKLVFNYTIKPAIYSSWLCNLKGITNITLITGLGYVFIEGSWRKALLRAIVCSMYKHALKGTKKVWFLNNDDMGEFLNRKLITQEQAFLLHSEGVDCDYFSPRERPKVKESKIQQNKIKEDEEFAFLLIARMLWDKGVGEFVEAARILQQEAMGGGHKKRLRFYLLGACDVPNPSSISKAQIDIWEKAGIVHYLGQVEDVREFIASACCVVLPS</sequence>
<dbReference type="SUPFAM" id="SSF53756">
    <property type="entry name" value="UDP-Glycosyltransferase/glycogen phosphorylase"/>
    <property type="match status" value="2"/>
</dbReference>
<feature type="compositionally biased region" description="Polar residues" evidence="1">
    <location>
        <begin position="385"/>
        <end position="401"/>
    </location>
</feature>
<dbReference type="GO" id="GO:0016757">
    <property type="term" value="F:glycosyltransferase activity"/>
    <property type="evidence" value="ECO:0007669"/>
    <property type="project" value="TreeGrafter"/>
</dbReference>
<dbReference type="Proteomes" id="UP000256599">
    <property type="component" value="Unassembled WGS sequence"/>
</dbReference>
<feature type="compositionally biased region" description="Polar residues" evidence="1">
    <location>
        <begin position="221"/>
        <end position="244"/>
    </location>
</feature>
<name>A0A3D8I5R1_9HELI</name>
<organism evidence="3 4">
    <name type="scientific">Helicobacter marmotae</name>
    <dbReference type="NCBI Taxonomy" id="152490"/>
    <lineage>
        <taxon>Bacteria</taxon>
        <taxon>Pseudomonadati</taxon>
        <taxon>Campylobacterota</taxon>
        <taxon>Epsilonproteobacteria</taxon>
        <taxon>Campylobacterales</taxon>
        <taxon>Helicobacteraceae</taxon>
        <taxon>Helicobacter</taxon>
    </lineage>
</organism>
<feature type="compositionally biased region" description="Polar residues" evidence="1">
    <location>
        <begin position="364"/>
        <end position="376"/>
    </location>
</feature>
<dbReference type="Pfam" id="PF13692">
    <property type="entry name" value="Glyco_trans_1_4"/>
    <property type="match status" value="1"/>
</dbReference>
<dbReference type="PANTHER" id="PTHR12526">
    <property type="entry name" value="GLYCOSYLTRANSFERASE"/>
    <property type="match status" value="1"/>
</dbReference>
<feature type="region of interest" description="Disordered" evidence="1">
    <location>
        <begin position="208"/>
        <end position="266"/>
    </location>
</feature>